<keyword evidence="1" id="KW-0175">Coiled coil</keyword>
<evidence type="ECO:0000256" key="1">
    <source>
        <dbReference type="SAM" id="Coils"/>
    </source>
</evidence>
<evidence type="ECO:0000313" key="4">
    <source>
        <dbReference type="WBParaSite" id="PSAMB.scaffold5387size11821.g26504.t1"/>
    </source>
</evidence>
<reference evidence="4" key="1">
    <citation type="submission" date="2022-11" db="UniProtKB">
        <authorList>
            <consortium name="WormBaseParasite"/>
        </authorList>
    </citation>
    <scope>IDENTIFICATION</scope>
</reference>
<keyword evidence="3" id="KW-1185">Reference proteome</keyword>
<dbReference type="InterPro" id="IPR019018">
    <property type="entry name" value="Rab-bd_FIP-RBD"/>
</dbReference>
<dbReference type="Proteomes" id="UP000887566">
    <property type="component" value="Unplaced"/>
</dbReference>
<dbReference type="InterPro" id="IPR002909">
    <property type="entry name" value="IPT_dom"/>
</dbReference>
<dbReference type="WBParaSite" id="PSAMB.scaffold5387size11821.g26504.t1">
    <property type="protein sequence ID" value="PSAMB.scaffold5387size11821.g26504.t1"/>
    <property type="gene ID" value="PSAMB.scaffold5387size11821.g26504"/>
</dbReference>
<dbReference type="InterPro" id="IPR013783">
    <property type="entry name" value="Ig-like_fold"/>
</dbReference>
<feature type="coiled-coil region" evidence="1">
    <location>
        <begin position="466"/>
        <end position="500"/>
    </location>
</feature>
<proteinExistence type="predicted"/>
<feature type="domain" description="FIP-RBD" evidence="2">
    <location>
        <begin position="457"/>
        <end position="519"/>
    </location>
</feature>
<dbReference type="Gene3D" id="2.60.40.10">
    <property type="entry name" value="Immunoglobulins"/>
    <property type="match status" value="1"/>
</dbReference>
<sequence length="522" mass="58384">MAASSPSVLPQQPRPPMSQTAAEISVVIHGARNVWKKNGKSLHSMTFADTISIQNKHVRSTSSLASVVSDLLSLRISLREEQNTADEDRVIGRARIPIINLPDAANSKEYTIKITSDQPKFQGYLLYRCYVTKYRPSGPYTPIEWTKRHAPLLIDYFRHFEWPKVNTECITGPFLKLWPNRNACTAEPDAPSFIAQKLMQASMMTQLTFAADVNELFPQVGHVALAKRKITLHEKAESLSTLKADISRKKSVMIMQNAIVIPASTAKDPIHFLSLFTNELTTAKTPSKRSFKRRNLSDPDLEQMGVERTNVNSGHKEPILSSVEPESGPVWGGTRITITGEHLGEDAADIVGLYVCGSNCLSTLEYESPNRISCVTKAWRACIGSVAVITTSGGRGVCATRFSFVPETDGNLLEVHDNVDAISLNDEPDLALHEDYRPRVTWTDLLRKVDESTQTSNENFSPVKLTQSQKVELDDLRELVETLQQQVRDLKETNQQQKRYVDALVARVIEECPTALCRLQRR</sequence>
<accession>A0A914WZA8</accession>
<dbReference type="InterPro" id="IPR014756">
    <property type="entry name" value="Ig_E-set"/>
</dbReference>
<dbReference type="Pfam" id="PF01833">
    <property type="entry name" value="TIG"/>
    <property type="match status" value="1"/>
</dbReference>
<organism evidence="3 4">
    <name type="scientific">Plectus sambesii</name>
    <dbReference type="NCBI Taxonomy" id="2011161"/>
    <lineage>
        <taxon>Eukaryota</taxon>
        <taxon>Metazoa</taxon>
        <taxon>Ecdysozoa</taxon>
        <taxon>Nematoda</taxon>
        <taxon>Chromadorea</taxon>
        <taxon>Plectida</taxon>
        <taxon>Plectina</taxon>
        <taxon>Plectoidea</taxon>
        <taxon>Plectidae</taxon>
        <taxon>Plectus</taxon>
    </lineage>
</organism>
<dbReference type="AlphaFoldDB" id="A0A914WZA8"/>
<dbReference type="SMART" id="SM00429">
    <property type="entry name" value="IPT"/>
    <property type="match status" value="1"/>
</dbReference>
<protein>
    <submittedName>
        <fullName evidence="4">FIP-RBD domain-containing protein</fullName>
    </submittedName>
</protein>
<name>A0A914WZA8_9BILA</name>
<evidence type="ECO:0000259" key="2">
    <source>
        <dbReference type="PROSITE" id="PS51511"/>
    </source>
</evidence>
<dbReference type="PROSITE" id="PS51511">
    <property type="entry name" value="FIP_RBD"/>
    <property type="match status" value="1"/>
</dbReference>
<dbReference type="SUPFAM" id="SSF81296">
    <property type="entry name" value="E set domains"/>
    <property type="match status" value="1"/>
</dbReference>
<evidence type="ECO:0000313" key="3">
    <source>
        <dbReference type="Proteomes" id="UP000887566"/>
    </source>
</evidence>